<protein>
    <recommendedName>
        <fullName evidence="4">Protein ZIP4 homolog</fullName>
    </recommendedName>
</protein>
<keyword evidence="1" id="KW-0469">Meiosis</keyword>
<dbReference type="GeneID" id="37057313"/>
<dbReference type="RefSeq" id="XP_025387491.1">
    <property type="nucleotide sequence ID" value="XM_025535351.1"/>
</dbReference>
<dbReference type="EMBL" id="MSFU01000014">
    <property type="protein sequence ID" value="PWY71896.1"/>
    <property type="molecule type" value="Genomic_DNA"/>
</dbReference>
<dbReference type="Proteomes" id="UP000246171">
    <property type="component" value="Unassembled WGS sequence"/>
</dbReference>
<comment type="caution">
    <text evidence="2">The sequence shown here is derived from an EMBL/GenBank/DDBJ whole genome shotgun (WGS) entry which is preliminary data.</text>
</comment>
<evidence type="ECO:0000313" key="3">
    <source>
        <dbReference type="Proteomes" id="UP000246171"/>
    </source>
</evidence>
<name>A0A317VCC9_ASPEC</name>
<dbReference type="OrthoDB" id="65716at2759"/>
<sequence>MTVYRDSKEEVVLVCKVKAFAYAMLEYAAPYRDTGSNRALETAFSMASTCIDNGCLDLSQRIIETAAVRLDKLEKSECDIECSKLQQYTTEYYMIRVYLAWLQGRLDIAEHLFSQIPVSDDGRGQGRVMDICYKIGNCALSRKQYDVSVKWLGRALRACELIGHMDQLPVLSIKDKELRILHTSVRAGLRLDTKDPNGFLAKALDGLKIHYGGMFPVQVIQLELLGKEELDESIFSQVLQSTIASPEFKDSHLTM</sequence>
<dbReference type="GO" id="GO:0090173">
    <property type="term" value="P:regulation of synaptonemal complex assembly"/>
    <property type="evidence" value="ECO:0007669"/>
    <property type="project" value="InterPro"/>
</dbReference>
<reference evidence="2" key="1">
    <citation type="submission" date="2016-12" db="EMBL/GenBank/DDBJ databases">
        <title>The genomes of Aspergillus section Nigri reveals drivers in fungal speciation.</title>
        <authorList>
            <consortium name="DOE Joint Genome Institute"/>
            <person name="Vesth T.C."/>
            <person name="Nybo J."/>
            <person name="Theobald S."/>
            <person name="Brandl J."/>
            <person name="Frisvad J.C."/>
            <person name="Nielsen K.F."/>
            <person name="Lyhne E.K."/>
            <person name="Kogle M.E."/>
            <person name="Kuo A."/>
            <person name="Riley R."/>
            <person name="Clum A."/>
            <person name="Nolan M."/>
            <person name="Lipzen A."/>
            <person name="Salamov A."/>
            <person name="Henrissat B."/>
            <person name="Wiebenga A."/>
            <person name="De vries R.P."/>
            <person name="Grigoriev I.V."/>
            <person name="Mortensen U.H."/>
            <person name="Andersen M.R."/>
            <person name="Baker S.E."/>
        </authorList>
    </citation>
    <scope>NUCLEOTIDE SEQUENCE</scope>
    <source>
        <strain evidence="2">CBS 122712</strain>
    </source>
</reference>
<proteinExistence type="predicted"/>
<dbReference type="AlphaFoldDB" id="A0A317VCC9"/>
<accession>A0A317VCC9</accession>
<keyword evidence="3" id="KW-1185">Reference proteome</keyword>
<gene>
    <name evidence="2" type="ORF">BO83DRAFT_427547</name>
</gene>
<organism evidence="2 3">
    <name type="scientific">Aspergillus eucalypticola (strain CBS 122712 / IBT 29274)</name>
    <dbReference type="NCBI Taxonomy" id="1448314"/>
    <lineage>
        <taxon>Eukaryota</taxon>
        <taxon>Fungi</taxon>
        <taxon>Dikarya</taxon>
        <taxon>Ascomycota</taxon>
        <taxon>Pezizomycotina</taxon>
        <taxon>Eurotiomycetes</taxon>
        <taxon>Eurotiomycetidae</taxon>
        <taxon>Eurotiales</taxon>
        <taxon>Aspergillaceae</taxon>
        <taxon>Aspergillus</taxon>
        <taxon>Aspergillus subgen. Circumdati</taxon>
    </lineage>
</organism>
<dbReference type="InterPro" id="IPR013940">
    <property type="entry name" value="Spo22/ZIP4/TEX11"/>
</dbReference>
<evidence type="ECO:0008006" key="4">
    <source>
        <dbReference type="Google" id="ProtNLM"/>
    </source>
</evidence>
<evidence type="ECO:0000313" key="2">
    <source>
        <dbReference type="EMBL" id="PWY71896.1"/>
    </source>
</evidence>
<dbReference type="Pfam" id="PF08631">
    <property type="entry name" value="SPO22"/>
    <property type="match status" value="1"/>
</dbReference>
<dbReference type="PANTHER" id="PTHR40375">
    <property type="entry name" value="SPORULATION-SPECIFIC PROTEIN 22"/>
    <property type="match status" value="1"/>
</dbReference>
<dbReference type="GO" id="GO:0051321">
    <property type="term" value="P:meiotic cell cycle"/>
    <property type="evidence" value="ECO:0007669"/>
    <property type="project" value="UniProtKB-KW"/>
</dbReference>
<dbReference type="PANTHER" id="PTHR40375:SF2">
    <property type="entry name" value="SPORULATION-SPECIFIC PROTEIN 22"/>
    <property type="match status" value="1"/>
</dbReference>
<evidence type="ECO:0000256" key="1">
    <source>
        <dbReference type="ARBA" id="ARBA00023254"/>
    </source>
</evidence>
<dbReference type="InterPro" id="IPR039057">
    <property type="entry name" value="Spo22/ZIP4"/>
</dbReference>
<dbReference type="VEuPathDB" id="FungiDB:BO83DRAFT_427547"/>